<dbReference type="PROSITE" id="PS50222">
    <property type="entry name" value="EF_HAND_2"/>
    <property type="match status" value="2"/>
</dbReference>
<dbReference type="PROSITE" id="PS50003">
    <property type="entry name" value="PH_DOMAIN"/>
    <property type="match status" value="1"/>
</dbReference>
<dbReference type="InterPro" id="IPR001192">
    <property type="entry name" value="PI-PLC_fam"/>
</dbReference>
<dbReference type="PROSITE" id="PS50008">
    <property type="entry name" value="PIPLC_Y_DOMAIN"/>
    <property type="match status" value="1"/>
</dbReference>
<dbReference type="Proteomes" id="UP000695022">
    <property type="component" value="Unplaced"/>
</dbReference>
<keyword evidence="4 8" id="KW-0442">Lipid degradation</keyword>
<comment type="cofactor">
    <cofactor evidence="1">
        <name>Ca(2+)</name>
        <dbReference type="ChEBI" id="CHEBI:29108"/>
    </cofactor>
</comment>
<dbReference type="PRINTS" id="PR00390">
    <property type="entry name" value="PHPHLIPASEC"/>
</dbReference>
<dbReference type="SUPFAM" id="SSF50729">
    <property type="entry name" value="PH domain-like"/>
    <property type="match status" value="1"/>
</dbReference>
<dbReference type="Gene3D" id="1.10.238.10">
    <property type="entry name" value="EF-hand"/>
    <property type="match status" value="2"/>
</dbReference>
<reference evidence="15 16" key="1">
    <citation type="submission" date="2025-05" db="UniProtKB">
        <authorList>
            <consortium name="RefSeq"/>
        </authorList>
    </citation>
    <scope>IDENTIFICATION</scope>
</reference>
<evidence type="ECO:0000256" key="8">
    <source>
        <dbReference type="RuleBase" id="RU361133"/>
    </source>
</evidence>
<evidence type="ECO:0000256" key="5">
    <source>
        <dbReference type="ARBA" id="ARBA00023098"/>
    </source>
</evidence>
<evidence type="ECO:0000313" key="17">
    <source>
        <dbReference type="RefSeq" id="XP_014676429.1"/>
    </source>
</evidence>
<evidence type="ECO:0000256" key="2">
    <source>
        <dbReference type="ARBA" id="ARBA00012368"/>
    </source>
</evidence>
<dbReference type="InterPro" id="IPR011992">
    <property type="entry name" value="EF-hand-dom_pair"/>
</dbReference>
<evidence type="ECO:0000256" key="9">
    <source>
        <dbReference type="SAM" id="MobiDB-lite"/>
    </source>
</evidence>
<dbReference type="SMART" id="SM00148">
    <property type="entry name" value="PLCXc"/>
    <property type="match status" value="1"/>
</dbReference>
<name>A0ABM1EW41_PRICU</name>
<protein>
    <recommendedName>
        <fullName evidence="2 8">Phosphoinositide phospholipase C</fullName>
        <ecNumber evidence="2 8">3.1.4.11</ecNumber>
    </recommendedName>
</protein>
<dbReference type="EC" id="3.1.4.11" evidence="2 8"/>
<keyword evidence="3" id="KW-0106">Calcium</keyword>
<keyword evidence="14" id="KW-1185">Reference proteome</keyword>
<dbReference type="SUPFAM" id="SSF51695">
    <property type="entry name" value="PLC-like phosphodiesterases"/>
    <property type="match status" value="1"/>
</dbReference>
<feature type="region of interest" description="Disordered" evidence="9">
    <location>
        <begin position="1"/>
        <end position="27"/>
    </location>
</feature>
<organism evidence="14 15">
    <name type="scientific">Priapulus caudatus</name>
    <name type="common">Priapulid worm</name>
    <dbReference type="NCBI Taxonomy" id="37621"/>
    <lineage>
        <taxon>Eukaryota</taxon>
        <taxon>Metazoa</taxon>
        <taxon>Ecdysozoa</taxon>
        <taxon>Scalidophora</taxon>
        <taxon>Priapulida</taxon>
        <taxon>Priapulimorpha</taxon>
        <taxon>Priapulimorphida</taxon>
        <taxon>Priapulidae</taxon>
        <taxon>Priapulus</taxon>
    </lineage>
</organism>
<dbReference type="CDD" id="cd00275">
    <property type="entry name" value="C2_PLC_like"/>
    <property type="match status" value="1"/>
</dbReference>
<dbReference type="InterPro" id="IPR000909">
    <property type="entry name" value="PLipase_C_PInositol-sp_X_dom"/>
</dbReference>
<accession>A0ABM1EW41</accession>
<dbReference type="InterPro" id="IPR035892">
    <property type="entry name" value="C2_domain_sf"/>
</dbReference>
<dbReference type="Gene3D" id="2.30.29.30">
    <property type="entry name" value="Pleckstrin-homology domain (PH domain)/Phosphotyrosine-binding domain (PTB)"/>
    <property type="match status" value="1"/>
</dbReference>
<keyword evidence="5 8" id="KW-0443">Lipid metabolism</keyword>
<feature type="domain" description="C2" evidence="11">
    <location>
        <begin position="672"/>
        <end position="800"/>
    </location>
</feature>
<evidence type="ECO:0000313" key="16">
    <source>
        <dbReference type="RefSeq" id="XP_014676420.1"/>
    </source>
</evidence>
<dbReference type="InterPro" id="IPR001711">
    <property type="entry name" value="PLipase_C_Pinositol-sp_Y"/>
</dbReference>
<evidence type="ECO:0000259" key="12">
    <source>
        <dbReference type="PROSITE" id="PS50008"/>
    </source>
</evidence>
<dbReference type="Gene3D" id="2.60.40.150">
    <property type="entry name" value="C2 domain"/>
    <property type="match status" value="1"/>
</dbReference>
<dbReference type="InterPro" id="IPR002048">
    <property type="entry name" value="EF_hand_dom"/>
</dbReference>
<proteinExistence type="predicted"/>
<evidence type="ECO:0000256" key="6">
    <source>
        <dbReference type="ARBA" id="ARBA00023224"/>
    </source>
</evidence>
<evidence type="ECO:0000313" key="15">
    <source>
        <dbReference type="RefSeq" id="XP_014676412.1"/>
    </source>
</evidence>
<dbReference type="SMART" id="SM00149">
    <property type="entry name" value="PLCYc"/>
    <property type="match status" value="1"/>
</dbReference>
<dbReference type="RefSeq" id="XP_014676420.1">
    <property type="nucleotide sequence ID" value="XM_014820934.1"/>
</dbReference>
<gene>
    <name evidence="15 16 17" type="primary">LOC106816345</name>
</gene>
<evidence type="ECO:0000313" key="14">
    <source>
        <dbReference type="Proteomes" id="UP000695022"/>
    </source>
</evidence>
<dbReference type="GeneID" id="106816345"/>
<dbReference type="SUPFAM" id="SSF49562">
    <property type="entry name" value="C2 domain (Calcium/lipid-binding domain, CaLB)"/>
    <property type="match status" value="1"/>
</dbReference>
<feature type="domain" description="PI-PLC Y-box" evidence="12">
    <location>
        <begin position="563"/>
        <end position="672"/>
    </location>
</feature>
<dbReference type="InterPro" id="IPR011993">
    <property type="entry name" value="PH-like_dom_sf"/>
</dbReference>
<evidence type="ECO:0000259" key="10">
    <source>
        <dbReference type="PROSITE" id="PS50003"/>
    </source>
</evidence>
<dbReference type="Pfam" id="PF00387">
    <property type="entry name" value="PI-PLC-Y"/>
    <property type="match status" value="1"/>
</dbReference>
<dbReference type="CDD" id="cd16202">
    <property type="entry name" value="EFh_PI-PLCdelta"/>
    <property type="match status" value="1"/>
</dbReference>
<feature type="domain" description="EF-hand" evidence="13">
    <location>
        <begin position="198"/>
        <end position="233"/>
    </location>
</feature>
<dbReference type="SUPFAM" id="SSF47473">
    <property type="entry name" value="EF-hand"/>
    <property type="match status" value="1"/>
</dbReference>
<dbReference type="Pfam" id="PF00168">
    <property type="entry name" value="C2"/>
    <property type="match status" value="1"/>
</dbReference>
<evidence type="ECO:0000259" key="11">
    <source>
        <dbReference type="PROSITE" id="PS50004"/>
    </source>
</evidence>
<evidence type="ECO:0000256" key="1">
    <source>
        <dbReference type="ARBA" id="ARBA00001913"/>
    </source>
</evidence>
<dbReference type="InterPro" id="IPR000008">
    <property type="entry name" value="C2_dom"/>
</dbReference>
<dbReference type="PROSITE" id="PS50004">
    <property type="entry name" value="C2"/>
    <property type="match status" value="1"/>
</dbReference>
<dbReference type="InterPro" id="IPR015359">
    <property type="entry name" value="PLC_EF-hand-like"/>
</dbReference>
<dbReference type="InterPro" id="IPR018247">
    <property type="entry name" value="EF_Hand_1_Ca_BS"/>
</dbReference>
<sequence>MAQQTNGNEKRLQKSHSLNEPKLVAPPRRKRLSLRHLSAYFNQSVTADTLIGSELTHIEQHAVPDNLKEDVAHLTKGLHMVKVRGAGKQYSRHFELTPDLMGIRQCDSKKWIKRGNSYFDLAEIKEIRSGWNTDVFQAAQKRASYHEPLEEAHCFSLVLGEKHDTLDLIADSEEDRSCWLTVLNTLVKRQKYSALRRRHFKWVKNHFLASDANRDGVLNFEEVMNVLGQMNINMDRHHAKNIFNKADVKKQKNKKEEDALDPEEFVRFYTLLRHRPEIDKIFQEFTKDDDDDFMDPEELQEFLKKAQKADVSVDECRAMIQKYEPLQENKEVDVLSGEGLRQLLLGAEQDIFNLRCNQIYQDMTRPITHYFIDSSHNTYLMEDQLRGPSSIEAYKRALQKGCRCVEMDLWDGNNGEPIIFHGHTLTSKILFKDALTACMEYAFKTSDYPVILSMENHCSVEQQKMVASHLKDILGSTLWYIDLDDTVTEMPSPEKLRGKIVVKGKRLPPPYPDPNVVDEDEVSDEDEAAEIVDEIITKELTKKVGKTGKKVKLAKELSDRVLLKSVHFSNFELAKAKCKCYEMSSFVEKKAEKLISTEPASYVEHNKLFLSRIYPNGLRTDSSNYSPIDMWNVGCQIVALNYQTAGKQMQLYKGKFQDNGKCGYLLKPAALQDARSTFNPNKPETYGCKPKLLTIKIISGQRLPKPGGSMKGEVIDPYVVVSVHGVPPDNQKVKTKIIMDNGFNPLWDETFKLKIQMPELALVRFTVYDYDVRSKNDFVGTYTLPFTCMQEGYCHFRITDKHGDPHIVATLFVHVSIETDS</sequence>
<dbReference type="PROSITE" id="PS50007">
    <property type="entry name" value="PIPLC_X_DOMAIN"/>
    <property type="match status" value="1"/>
</dbReference>
<evidence type="ECO:0000256" key="7">
    <source>
        <dbReference type="ARBA" id="ARBA00023674"/>
    </source>
</evidence>
<evidence type="ECO:0000256" key="3">
    <source>
        <dbReference type="ARBA" id="ARBA00022837"/>
    </source>
</evidence>
<dbReference type="InterPro" id="IPR001849">
    <property type="entry name" value="PH_domain"/>
</dbReference>
<dbReference type="Pfam" id="PF16457">
    <property type="entry name" value="PH_12"/>
    <property type="match status" value="1"/>
</dbReference>
<dbReference type="RefSeq" id="XP_014676429.1">
    <property type="nucleotide sequence ID" value="XM_014820943.1"/>
</dbReference>
<comment type="catalytic activity">
    <reaction evidence="7">
        <text>a 1,2-diacyl-sn-glycero-3-phospho-(1D-myo-inositol-4,5-bisphosphate) + H2O = 1D-myo-inositol 1,4,5-trisphosphate + a 1,2-diacyl-sn-glycerol + H(+)</text>
        <dbReference type="Rhea" id="RHEA:33179"/>
        <dbReference type="ChEBI" id="CHEBI:15377"/>
        <dbReference type="ChEBI" id="CHEBI:15378"/>
        <dbReference type="ChEBI" id="CHEBI:17815"/>
        <dbReference type="ChEBI" id="CHEBI:58456"/>
        <dbReference type="ChEBI" id="CHEBI:203600"/>
        <dbReference type="EC" id="3.1.4.11"/>
    </reaction>
    <physiologicalReaction direction="left-to-right" evidence="7">
        <dbReference type="Rhea" id="RHEA:33180"/>
    </physiologicalReaction>
</comment>
<dbReference type="RefSeq" id="XP_014676412.1">
    <property type="nucleotide sequence ID" value="XM_014820926.1"/>
</dbReference>
<keyword evidence="6" id="KW-0807">Transducer</keyword>
<feature type="domain" description="PH" evidence="10">
    <location>
        <begin position="153"/>
        <end position="188"/>
    </location>
</feature>
<dbReference type="Gene3D" id="3.20.20.190">
    <property type="entry name" value="Phosphatidylinositol (PI) phosphodiesterase"/>
    <property type="match status" value="1"/>
</dbReference>
<dbReference type="PROSITE" id="PS00018">
    <property type="entry name" value="EF_HAND_1"/>
    <property type="match status" value="1"/>
</dbReference>
<dbReference type="Pfam" id="PF00388">
    <property type="entry name" value="PI-PLC-X"/>
    <property type="match status" value="1"/>
</dbReference>
<dbReference type="Pfam" id="PF09279">
    <property type="entry name" value="EF-hand_like"/>
    <property type="match status" value="1"/>
</dbReference>
<dbReference type="PANTHER" id="PTHR10336:SF209">
    <property type="entry name" value="PHOSPHOINOSITIDE PHOSPHOLIPASE C"/>
    <property type="match status" value="1"/>
</dbReference>
<feature type="domain" description="EF-hand" evidence="13">
    <location>
        <begin position="273"/>
        <end position="309"/>
    </location>
</feature>
<dbReference type="SMART" id="SM00239">
    <property type="entry name" value="C2"/>
    <property type="match status" value="1"/>
</dbReference>
<evidence type="ECO:0000259" key="13">
    <source>
        <dbReference type="PROSITE" id="PS50222"/>
    </source>
</evidence>
<dbReference type="InterPro" id="IPR017946">
    <property type="entry name" value="PLC-like_Pdiesterase_TIM-brl"/>
</dbReference>
<dbReference type="PANTHER" id="PTHR10336">
    <property type="entry name" value="PHOSPHOINOSITIDE-SPECIFIC PHOSPHOLIPASE C FAMILY PROTEIN"/>
    <property type="match status" value="1"/>
</dbReference>
<keyword evidence="8" id="KW-0378">Hydrolase</keyword>
<evidence type="ECO:0000256" key="4">
    <source>
        <dbReference type="ARBA" id="ARBA00022963"/>
    </source>
</evidence>